<dbReference type="OrthoDB" id="3257543at2759"/>
<evidence type="ECO:0000256" key="1">
    <source>
        <dbReference type="SAM" id="MobiDB-lite"/>
    </source>
</evidence>
<evidence type="ECO:0000313" key="3">
    <source>
        <dbReference type="Proteomes" id="UP000736335"/>
    </source>
</evidence>
<name>A0A9P6HFL0_9AGAM</name>
<accession>A0A9P6HFL0</accession>
<organism evidence="2 3">
    <name type="scientific">Thelephora terrestris</name>
    <dbReference type="NCBI Taxonomy" id="56493"/>
    <lineage>
        <taxon>Eukaryota</taxon>
        <taxon>Fungi</taxon>
        <taxon>Dikarya</taxon>
        <taxon>Basidiomycota</taxon>
        <taxon>Agaricomycotina</taxon>
        <taxon>Agaricomycetes</taxon>
        <taxon>Thelephorales</taxon>
        <taxon>Thelephoraceae</taxon>
        <taxon>Thelephora</taxon>
    </lineage>
</organism>
<feature type="region of interest" description="Disordered" evidence="1">
    <location>
        <begin position="118"/>
        <end position="139"/>
    </location>
</feature>
<protein>
    <submittedName>
        <fullName evidence="2">Uncharacterized protein</fullName>
    </submittedName>
</protein>
<dbReference type="AlphaFoldDB" id="A0A9P6HFL0"/>
<gene>
    <name evidence="2" type="ORF">BJ322DRAFT_1107804</name>
</gene>
<proteinExistence type="predicted"/>
<evidence type="ECO:0000313" key="2">
    <source>
        <dbReference type="EMBL" id="KAF9785923.1"/>
    </source>
</evidence>
<sequence length="197" mass="21820">MSCNIKPISAPRFQAYQDLFSIEKVPSETLDGVINRVDEQVRIIKSLTPDNFTLDSLYDNLSSMTIINSLPHDFSTVVSTLAVMDKFSKTEVIQSLRNLESTTRQSYSVLAANIPSSSSLQQKRARPQPSSTKSRPSCDFCKKLGHTEDRCFLKERLRGELQAQGNSASVSSASGIISSPLDLLILCGRQIQEHPLI</sequence>
<reference evidence="2" key="2">
    <citation type="submission" date="2020-11" db="EMBL/GenBank/DDBJ databases">
        <authorList>
            <consortium name="DOE Joint Genome Institute"/>
            <person name="Kuo A."/>
            <person name="Miyauchi S."/>
            <person name="Kiss E."/>
            <person name="Drula E."/>
            <person name="Kohler A."/>
            <person name="Sanchez-Garcia M."/>
            <person name="Andreopoulos B."/>
            <person name="Barry K.W."/>
            <person name="Bonito G."/>
            <person name="Buee M."/>
            <person name="Carver A."/>
            <person name="Chen C."/>
            <person name="Cichocki N."/>
            <person name="Clum A."/>
            <person name="Culley D."/>
            <person name="Crous P.W."/>
            <person name="Fauchery L."/>
            <person name="Girlanda M."/>
            <person name="Hayes R."/>
            <person name="Keri Z."/>
            <person name="Labutti K."/>
            <person name="Lipzen A."/>
            <person name="Lombard V."/>
            <person name="Magnuson J."/>
            <person name="Maillard F."/>
            <person name="Morin E."/>
            <person name="Murat C."/>
            <person name="Nolan M."/>
            <person name="Ohm R."/>
            <person name="Pangilinan J."/>
            <person name="Pereira M."/>
            <person name="Perotto S."/>
            <person name="Peter M."/>
            <person name="Riley R."/>
            <person name="Sitrit Y."/>
            <person name="Stielow B."/>
            <person name="Szollosi G."/>
            <person name="Zifcakova L."/>
            <person name="Stursova M."/>
            <person name="Spatafora J.W."/>
            <person name="Tedersoo L."/>
            <person name="Vaario L.-M."/>
            <person name="Yamada A."/>
            <person name="Yan M."/>
            <person name="Wang P."/>
            <person name="Xu J."/>
            <person name="Bruns T."/>
            <person name="Baldrian P."/>
            <person name="Vilgalys R."/>
            <person name="Henrissat B."/>
            <person name="Grigoriev I.V."/>
            <person name="Hibbett D."/>
            <person name="Nagy L.G."/>
            <person name="Martin F.M."/>
        </authorList>
    </citation>
    <scope>NUCLEOTIDE SEQUENCE</scope>
    <source>
        <strain evidence="2">UH-Tt-Lm1</strain>
    </source>
</reference>
<dbReference type="Proteomes" id="UP000736335">
    <property type="component" value="Unassembled WGS sequence"/>
</dbReference>
<dbReference type="EMBL" id="WIUZ02000006">
    <property type="protein sequence ID" value="KAF9785923.1"/>
    <property type="molecule type" value="Genomic_DNA"/>
</dbReference>
<keyword evidence="3" id="KW-1185">Reference proteome</keyword>
<comment type="caution">
    <text evidence="2">The sequence shown here is derived from an EMBL/GenBank/DDBJ whole genome shotgun (WGS) entry which is preliminary data.</text>
</comment>
<feature type="compositionally biased region" description="Polar residues" evidence="1">
    <location>
        <begin position="118"/>
        <end position="135"/>
    </location>
</feature>
<reference evidence="2" key="1">
    <citation type="journal article" date="2020" name="Nat. Commun.">
        <title>Large-scale genome sequencing of mycorrhizal fungi provides insights into the early evolution of symbiotic traits.</title>
        <authorList>
            <person name="Miyauchi S."/>
            <person name="Kiss E."/>
            <person name="Kuo A."/>
            <person name="Drula E."/>
            <person name="Kohler A."/>
            <person name="Sanchez-Garcia M."/>
            <person name="Morin E."/>
            <person name="Andreopoulos B."/>
            <person name="Barry K.W."/>
            <person name="Bonito G."/>
            <person name="Buee M."/>
            <person name="Carver A."/>
            <person name="Chen C."/>
            <person name="Cichocki N."/>
            <person name="Clum A."/>
            <person name="Culley D."/>
            <person name="Crous P.W."/>
            <person name="Fauchery L."/>
            <person name="Girlanda M."/>
            <person name="Hayes R.D."/>
            <person name="Keri Z."/>
            <person name="LaButti K."/>
            <person name="Lipzen A."/>
            <person name="Lombard V."/>
            <person name="Magnuson J."/>
            <person name="Maillard F."/>
            <person name="Murat C."/>
            <person name="Nolan M."/>
            <person name="Ohm R.A."/>
            <person name="Pangilinan J."/>
            <person name="Pereira M.F."/>
            <person name="Perotto S."/>
            <person name="Peter M."/>
            <person name="Pfister S."/>
            <person name="Riley R."/>
            <person name="Sitrit Y."/>
            <person name="Stielow J.B."/>
            <person name="Szollosi G."/>
            <person name="Zifcakova L."/>
            <person name="Stursova M."/>
            <person name="Spatafora J.W."/>
            <person name="Tedersoo L."/>
            <person name="Vaario L.M."/>
            <person name="Yamada A."/>
            <person name="Yan M."/>
            <person name="Wang P."/>
            <person name="Xu J."/>
            <person name="Bruns T."/>
            <person name="Baldrian P."/>
            <person name="Vilgalys R."/>
            <person name="Dunand C."/>
            <person name="Henrissat B."/>
            <person name="Grigoriev I.V."/>
            <person name="Hibbett D."/>
            <person name="Nagy L.G."/>
            <person name="Martin F.M."/>
        </authorList>
    </citation>
    <scope>NUCLEOTIDE SEQUENCE</scope>
    <source>
        <strain evidence="2">UH-Tt-Lm1</strain>
    </source>
</reference>